<dbReference type="Proteomes" id="UP000217431">
    <property type="component" value="Chromosome I"/>
</dbReference>
<evidence type="ECO:0000313" key="2">
    <source>
        <dbReference type="Proteomes" id="UP000217431"/>
    </source>
</evidence>
<dbReference type="EMBL" id="AP014597">
    <property type="protein sequence ID" value="BAU18486.1"/>
    <property type="molecule type" value="Genomic_DNA"/>
</dbReference>
<dbReference type="Gene3D" id="2.40.128.410">
    <property type="match status" value="1"/>
</dbReference>
<evidence type="ECO:0000313" key="1">
    <source>
        <dbReference type="EMBL" id="BAU18486.1"/>
    </source>
</evidence>
<dbReference type="AlphaFoldDB" id="A0A0S3ULX3"/>
<proteinExistence type="predicted"/>
<dbReference type="Pfam" id="PF14059">
    <property type="entry name" value="DUF4251"/>
    <property type="match status" value="1"/>
</dbReference>
<evidence type="ECO:0008006" key="3">
    <source>
        <dbReference type="Google" id="ProtNLM"/>
    </source>
</evidence>
<protein>
    <recommendedName>
        <fullName evidence="3">DUF4251 domain-containing protein</fullName>
    </recommendedName>
</protein>
<dbReference type="PROSITE" id="PS51257">
    <property type="entry name" value="PROKAR_LIPOPROTEIN"/>
    <property type="match status" value="1"/>
</dbReference>
<dbReference type="InterPro" id="IPR025347">
    <property type="entry name" value="DUF4251"/>
</dbReference>
<sequence>MKRIVILLLSAVVLFGCATVYRDSEGNIVPREKMEVLKAAAVKGHLTEKRFRIFVDKIYPMGMSVRTLNEDYVIEVSRDSIGMVLPYVGRLDRAPINGRVGIEVLSPIYSYTSEPIKNGERILIETRDQTETYLIVLNIYDDGSANINLKSNIRAAIGYSGMMQLNDRFVPKRMK</sequence>
<name>A0A0S3ULX3_PREIN</name>
<organism evidence="1 2">
    <name type="scientific">Prevotella intermedia</name>
    <dbReference type="NCBI Taxonomy" id="28131"/>
    <lineage>
        <taxon>Bacteria</taxon>
        <taxon>Pseudomonadati</taxon>
        <taxon>Bacteroidota</taxon>
        <taxon>Bacteroidia</taxon>
        <taxon>Bacteroidales</taxon>
        <taxon>Prevotellaceae</taxon>
        <taxon>Prevotella</taxon>
    </lineage>
</organism>
<accession>A0A0S3ULX3</accession>
<gene>
    <name evidence="1" type="ORF">PIOMA14_I_1978</name>
</gene>
<dbReference type="RefSeq" id="WP_096406964.1">
    <property type="nucleotide sequence ID" value="NZ_AP014597.1"/>
</dbReference>
<dbReference type="STRING" id="28131.BWX40_07850"/>
<reference evidence="1 2" key="1">
    <citation type="journal article" date="2016" name="DNA Res.">
        <title>The complete genome sequencing of Prevotella intermedia strain OMA14 and a subsequent fine-scale, intra-species genomic comparison reveal an unusual amplification of conjugative and mobile transposons and identify a novel Prevotella-lineage-specific repeat.</title>
        <authorList>
            <person name="Naito M."/>
            <person name="Ogura Y."/>
            <person name="Itoh T."/>
            <person name="Shoji M."/>
            <person name="Okamoto M."/>
            <person name="Hayashi T."/>
            <person name="Nakayama K."/>
        </authorList>
    </citation>
    <scope>NUCLEOTIDE SEQUENCE [LARGE SCALE GENOMIC DNA]</scope>
    <source>
        <strain evidence="1 2">OMA14</strain>
    </source>
</reference>